<protein>
    <submittedName>
        <fullName evidence="3">Uncharacterized protein</fullName>
    </submittedName>
</protein>
<dbReference type="AlphaFoldDB" id="A0A0F7ZZI8"/>
<gene>
    <name evidence="3" type="ORF">HIM_06303</name>
</gene>
<feature type="compositionally biased region" description="Polar residues" evidence="2">
    <location>
        <begin position="455"/>
        <end position="467"/>
    </location>
</feature>
<dbReference type="Proteomes" id="UP000054481">
    <property type="component" value="Unassembled WGS sequence"/>
</dbReference>
<dbReference type="EMBL" id="KQ030527">
    <property type="protein sequence ID" value="KJZ74297.1"/>
    <property type="molecule type" value="Genomic_DNA"/>
</dbReference>
<feature type="compositionally biased region" description="Low complexity" evidence="2">
    <location>
        <begin position="248"/>
        <end position="267"/>
    </location>
</feature>
<keyword evidence="4" id="KW-1185">Reference proteome</keyword>
<name>A0A0F7ZZI8_9HYPO</name>
<feature type="compositionally biased region" description="Low complexity" evidence="2">
    <location>
        <begin position="164"/>
        <end position="176"/>
    </location>
</feature>
<feature type="compositionally biased region" description="Polar residues" evidence="2">
    <location>
        <begin position="192"/>
        <end position="216"/>
    </location>
</feature>
<proteinExistence type="predicted"/>
<feature type="compositionally biased region" description="Low complexity" evidence="2">
    <location>
        <begin position="388"/>
        <end position="406"/>
    </location>
</feature>
<evidence type="ECO:0000313" key="4">
    <source>
        <dbReference type="Proteomes" id="UP000054481"/>
    </source>
</evidence>
<feature type="coiled-coil region" evidence="1">
    <location>
        <begin position="58"/>
        <end position="92"/>
    </location>
</feature>
<feature type="compositionally biased region" description="Low complexity" evidence="2">
    <location>
        <begin position="218"/>
        <end position="230"/>
    </location>
</feature>
<feature type="compositionally biased region" description="Basic and acidic residues" evidence="2">
    <location>
        <begin position="407"/>
        <end position="422"/>
    </location>
</feature>
<feature type="compositionally biased region" description="Basic and acidic residues" evidence="2">
    <location>
        <begin position="366"/>
        <end position="384"/>
    </location>
</feature>
<evidence type="ECO:0000313" key="3">
    <source>
        <dbReference type="EMBL" id="KJZ74297.1"/>
    </source>
</evidence>
<sequence>MPPRQLWELDNVDRNPVKAAFRDLLKGQLRALWDQRQERLRAKILAPWLEGHETRLRLRESKLLHRAVNNRVRQLEAENKRLRDEARDKVHAKMAEAVVAETSTAAAAAARTTVEEAKDVDGALEQVINELHDIEEQAVRSEAVADSSDSDDGASRKRVPPRSQPSSQPEQPEASSGTSSQCSQREEKKPESQTSGEIKNELPQGTTGDQSKSVSGTEEAQPSESASQQQVGNPSLGQAQNFPKDNTSRCGSSRGSQVSSRSSRRSVIFVETVADPVKNEGAAKQGSRASSRASSTRRSSRSSARHEDEVSNAPSRYSRRSSQRAGSDAGESCRSRASSQRSRRKDGRTSSRSGPDGRGSTCPRSPSRERISEHVRRASSRRSETAGSCVSSLFSRRSSSSVGSRQSADEGVAKPKTSDKRSQSGSVDGGGDKRSRSGSVDGGSEPKVIRIYRVTSHTSTESQVSRG</sequence>
<reference evidence="3 4" key="1">
    <citation type="journal article" date="2014" name="Genome Biol. Evol.">
        <title>Comparative genomics and transcriptomics analyses reveal divergent lifestyle features of nematode endoparasitic fungus Hirsutella minnesotensis.</title>
        <authorList>
            <person name="Lai Y."/>
            <person name="Liu K."/>
            <person name="Zhang X."/>
            <person name="Zhang X."/>
            <person name="Li K."/>
            <person name="Wang N."/>
            <person name="Shu C."/>
            <person name="Wu Y."/>
            <person name="Wang C."/>
            <person name="Bushley K.E."/>
            <person name="Xiang M."/>
            <person name="Liu X."/>
        </authorList>
    </citation>
    <scope>NUCLEOTIDE SEQUENCE [LARGE SCALE GENOMIC DNA]</scope>
    <source>
        <strain evidence="3 4">3608</strain>
    </source>
</reference>
<evidence type="ECO:0000256" key="2">
    <source>
        <dbReference type="SAM" id="MobiDB-lite"/>
    </source>
</evidence>
<feature type="compositionally biased region" description="Polar residues" evidence="2">
    <location>
        <begin position="231"/>
        <end position="245"/>
    </location>
</feature>
<accession>A0A0F7ZZI8</accession>
<feature type="region of interest" description="Disordered" evidence="2">
    <location>
        <begin position="139"/>
        <end position="467"/>
    </location>
</feature>
<organism evidence="3 4">
    <name type="scientific">Hirsutella minnesotensis 3608</name>
    <dbReference type="NCBI Taxonomy" id="1043627"/>
    <lineage>
        <taxon>Eukaryota</taxon>
        <taxon>Fungi</taxon>
        <taxon>Dikarya</taxon>
        <taxon>Ascomycota</taxon>
        <taxon>Pezizomycotina</taxon>
        <taxon>Sordariomycetes</taxon>
        <taxon>Hypocreomycetidae</taxon>
        <taxon>Hypocreales</taxon>
        <taxon>Ophiocordycipitaceae</taxon>
        <taxon>Hirsutella</taxon>
    </lineage>
</organism>
<keyword evidence="1" id="KW-0175">Coiled coil</keyword>
<feature type="compositionally biased region" description="Low complexity" evidence="2">
    <location>
        <begin position="287"/>
        <end position="297"/>
    </location>
</feature>
<evidence type="ECO:0000256" key="1">
    <source>
        <dbReference type="SAM" id="Coils"/>
    </source>
</evidence>